<evidence type="ECO:0008006" key="5">
    <source>
        <dbReference type="Google" id="ProtNLM"/>
    </source>
</evidence>
<accession>A0A3S1C5W6</accession>
<feature type="non-terminal residue" evidence="3">
    <location>
        <position position="425"/>
    </location>
</feature>
<proteinExistence type="inferred from homology"/>
<comment type="similarity">
    <text evidence="1">Belongs to the MT-A70-like family.</text>
</comment>
<protein>
    <recommendedName>
        <fullName evidence="5">Methyltransferase-like protein 4</fullName>
    </recommendedName>
</protein>
<dbReference type="STRING" id="188477.A0A3S1C5W6"/>
<name>A0A3S1C5W6_ELYCH</name>
<dbReference type="AlphaFoldDB" id="A0A3S1C5W6"/>
<dbReference type="GO" id="GO:0005634">
    <property type="term" value="C:nucleus"/>
    <property type="evidence" value="ECO:0007669"/>
    <property type="project" value="TreeGrafter"/>
</dbReference>
<dbReference type="SUPFAM" id="SSF53335">
    <property type="entry name" value="S-adenosyl-L-methionine-dependent methyltransferases"/>
    <property type="match status" value="1"/>
</dbReference>
<dbReference type="GO" id="GO:0008168">
    <property type="term" value="F:methyltransferase activity"/>
    <property type="evidence" value="ECO:0007669"/>
    <property type="project" value="InterPro"/>
</dbReference>
<keyword evidence="4" id="KW-1185">Reference proteome</keyword>
<evidence type="ECO:0000313" key="4">
    <source>
        <dbReference type="Proteomes" id="UP000271974"/>
    </source>
</evidence>
<sequence>MKDFRSIALVSRLESNIMPKSSRAILWCPEANSAFLNQDNNGPFLDLEGTQKPQTSNCQAVWKRDLYAIDLPFQMDSQAERIHRESATREEGKSDLKMTSAQRKRKKKELRRKNLPQDEAETVALINRTLKTVIEQARKLGLVREATFAPEVMDNNERARVAANAPGCGNLFHEAVEEERTPGPSHHLTLVLNSELIPALSVWDVVDRPVRNASDQTVVTEIEGHKFAIPPRSAFLTSSFRQFVTHGYSQLTVQKGFDLVVIDPPWKNKSVKRKKSYHTLTETDLMAIPMSRLCGPRAVVCVWVTNNARLVDFVKEQLLPAWSVKYLATWLWFKVTRSGEPICDLYSQHKKPYEQIIIGRFEKKLEIDPCSFICINELLKTNSFIPPPLPDALQPFLPAKPRCLELFARNLNPDWTSWGNEVSLH</sequence>
<gene>
    <name evidence="3" type="ORF">EGW08_008431</name>
</gene>
<dbReference type="OrthoDB" id="61116at2759"/>
<feature type="region of interest" description="Disordered" evidence="2">
    <location>
        <begin position="82"/>
        <end position="115"/>
    </location>
</feature>
<dbReference type="InterPro" id="IPR029063">
    <property type="entry name" value="SAM-dependent_MTases_sf"/>
</dbReference>
<dbReference type="PROSITE" id="PS00092">
    <property type="entry name" value="N6_MTASE"/>
    <property type="match status" value="1"/>
</dbReference>
<comment type="caution">
    <text evidence="3">The sequence shown here is derived from an EMBL/GenBank/DDBJ whole genome shotgun (WGS) entry which is preliminary data.</text>
</comment>
<evidence type="ECO:0000313" key="3">
    <source>
        <dbReference type="EMBL" id="RUS83819.1"/>
    </source>
</evidence>
<feature type="compositionally biased region" description="Basic residues" evidence="2">
    <location>
        <begin position="102"/>
        <end position="114"/>
    </location>
</feature>
<dbReference type="InterPro" id="IPR002052">
    <property type="entry name" value="DNA_methylase_N6_adenine_CS"/>
</dbReference>
<reference evidence="3 4" key="1">
    <citation type="submission" date="2019-01" db="EMBL/GenBank/DDBJ databases">
        <title>A draft genome assembly of the solar-powered sea slug Elysia chlorotica.</title>
        <authorList>
            <person name="Cai H."/>
            <person name="Li Q."/>
            <person name="Fang X."/>
            <person name="Li J."/>
            <person name="Curtis N.E."/>
            <person name="Altenburger A."/>
            <person name="Shibata T."/>
            <person name="Feng M."/>
            <person name="Maeda T."/>
            <person name="Schwartz J.A."/>
            <person name="Shigenobu S."/>
            <person name="Lundholm N."/>
            <person name="Nishiyama T."/>
            <person name="Yang H."/>
            <person name="Hasebe M."/>
            <person name="Li S."/>
            <person name="Pierce S.K."/>
            <person name="Wang J."/>
        </authorList>
    </citation>
    <scope>NUCLEOTIDE SEQUENCE [LARGE SCALE GENOMIC DNA]</scope>
    <source>
        <strain evidence="3">EC2010</strain>
        <tissue evidence="3">Whole organism of an adult</tissue>
    </source>
</reference>
<dbReference type="PANTHER" id="PTHR12829">
    <property type="entry name" value="N6-ADENOSINE-METHYLTRANSFERASE"/>
    <property type="match status" value="1"/>
</dbReference>
<feature type="compositionally biased region" description="Basic and acidic residues" evidence="2">
    <location>
        <begin position="82"/>
        <end position="96"/>
    </location>
</feature>
<dbReference type="Proteomes" id="UP000271974">
    <property type="component" value="Unassembled WGS sequence"/>
</dbReference>
<dbReference type="GO" id="GO:0003676">
    <property type="term" value="F:nucleic acid binding"/>
    <property type="evidence" value="ECO:0007669"/>
    <property type="project" value="InterPro"/>
</dbReference>
<evidence type="ECO:0000256" key="2">
    <source>
        <dbReference type="SAM" id="MobiDB-lite"/>
    </source>
</evidence>
<organism evidence="3 4">
    <name type="scientific">Elysia chlorotica</name>
    <name type="common">Eastern emerald elysia</name>
    <name type="synonym">Sea slug</name>
    <dbReference type="NCBI Taxonomy" id="188477"/>
    <lineage>
        <taxon>Eukaryota</taxon>
        <taxon>Metazoa</taxon>
        <taxon>Spiralia</taxon>
        <taxon>Lophotrochozoa</taxon>
        <taxon>Mollusca</taxon>
        <taxon>Gastropoda</taxon>
        <taxon>Heterobranchia</taxon>
        <taxon>Euthyneura</taxon>
        <taxon>Panpulmonata</taxon>
        <taxon>Sacoglossa</taxon>
        <taxon>Placobranchoidea</taxon>
        <taxon>Plakobranchidae</taxon>
        <taxon>Elysia</taxon>
    </lineage>
</organism>
<dbReference type="InterPro" id="IPR007757">
    <property type="entry name" value="MT-A70-like"/>
</dbReference>
<dbReference type="PROSITE" id="PS51143">
    <property type="entry name" value="MT_A70"/>
    <property type="match status" value="1"/>
</dbReference>
<dbReference type="EMBL" id="RQTK01000229">
    <property type="protein sequence ID" value="RUS83819.1"/>
    <property type="molecule type" value="Genomic_DNA"/>
</dbReference>
<dbReference type="PANTHER" id="PTHR12829:SF4">
    <property type="entry name" value="N(6)-ADENINE-SPECIFIC METHYLTRANSFERASE METTL4"/>
    <property type="match status" value="1"/>
</dbReference>
<dbReference type="GO" id="GO:0032259">
    <property type="term" value="P:methylation"/>
    <property type="evidence" value="ECO:0007669"/>
    <property type="project" value="InterPro"/>
</dbReference>
<evidence type="ECO:0000256" key="1">
    <source>
        <dbReference type="PROSITE-ProRule" id="PRU00489"/>
    </source>
</evidence>
<dbReference type="Pfam" id="PF05063">
    <property type="entry name" value="MT-A70"/>
    <property type="match status" value="1"/>
</dbReference>